<accession>A0A0F9DWJ7</accession>
<dbReference type="AlphaFoldDB" id="A0A0F9DWJ7"/>
<protein>
    <submittedName>
        <fullName evidence="1">Uncharacterized protein</fullName>
    </submittedName>
</protein>
<reference evidence="1" key="1">
    <citation type="journal article" date="2015" name="Nature">
        <title>Complex archaea that bridge the gap between prokaryotes and eukaryotes.</title>
        <authorList>
            <person name="Spang A."/>
            <person name="Saw J.H."/>
            <person name="Jorgensen S.L."/>
            <person name="Zaremba-Niedzwiedzka K."/>
            <person name="Martijn J."/>
            <person name="Lind A.E."/>
            <person name="van Eijk R."/>
            <person name="Schleper C."/>
            <person name="Guy L."/>
            <person name="Ettema T.J."/>
        </authorList>
    </citation>
    <scope>NUCLEOTIDE SEQUENCE</scope>
</reference>
<sequence>MDISNEVISFDSAGWNFTFYETEYHKVYVSTNGWMSFTNLGLDFFFIE</sequence>
<comment type="caution">
    <text evidence="1">The sequence shown here is derived from an EMBL/GenBank/DDBJ whole genome shotgun (WGS) entry which is preliminary data.</text>
</comment>
<dbReference type="EMBL" id="LAZR01027308">
    <property type="protein sequence ID" value="KKL66119.1"/>
    <property type="molecule type" value="Genomic_DNA"/>
</dbReference>
<evidence type="ECO:0000313" key="1">
    <source>
        <dbReference type="EMBL" id="KKL66119.1"/>
    </source>
</evidence>
<gene>
    <name evidence="1" type="ORF">LCGC14_2148150</name>
</gene>
<organism evidence="1">
    <name type="scientific">marine sediment metagenome</name>
    <dbReference type="NCBI Taxonomy" id="412755"/>
    <lineage>
        <taxon>unclassified sequences</taxon>
        <taxon>metagenomes</taxon>
        <taxon>ecological metagenomes</taxon>
    </lineage>
</organism>
<proteinExistence type="predicted"/>
<name>A0A0F9DWJ7_9ZZZZ</name>